<dbReference type="Proteomes" id="UP000728032">
    <property type="component" value="Unassembled WGS sequence"/>
</dbReference>
<dbReference type="AlphaFoldDB" id="A0A7R9MBM8"/>
<dbReference type="SUPFAM" id="SSF51430">
    <property type="entry name" value="NAD(P)-linked oxidoreductase"/>
    <property type="match status" value="1"/>
</dbReference>
<proteinExistence type="inferred from homology"/>
<keyword evidence="6" id="KW-1185">Reference proteome</keyword>
<dbReference type="PANTHER" id="PTHR43827">
    <property type="entry name" value="2,5-DIKETO-D-GLUCONIC ACID REDUCTASE"/>
    <property type="match status" value="1"/>
</dbReference>
<dbReference type="EMBL" id="CAJPVJ010012606">
    <property type="protein sequence ID" value="CAG2174411.1"/>
    <property type="molecule type" value="Genomic_DNA"/>
</dbReference>
<dbReference type="EMBL" id="OC927431">
    <property type="protein sequence ID" value="CAD7657225.1"/>
    <property type="molecule type" value="Genomic_DNA"/>
</dbReference>
<dbReference type="PRINTS" id="PR00069">
    <property type="entry name" value="ALDKETRDTASE"/>
</dbReference>
<reference evidence="5" key="1">
    <citation type="submission" date="2020-11" db="EMBL/GenBank/DDBJ databases">
        <authorList>
            <person name="Tran Van P."/>
        </authorList>
    </citation>
    <scope>NUCLEOTIDE SEQUENCE</scope>
</reference>
<dbReference type="Pfam" id="PF00248">
    <property type="entry name" value="Aldo_ket_red"/>
    <property type="match status" value="1"/>
</dbReference>
<dbReference type="InterPro" id="IPR023210">
    <property type="entry name" value="NADP_OxRdtase_dom"/>
</dbReference>
<evidence type="ECO:0000256" key="1">
    <source>
        <dbReference type="ARBA" id="ARBA00007905"/>
    </source>
</evidence>
<evidence type="ECO:0000313" key="5">
    <source>
        <dbReference type="EMBL" id="CAD7657225.1"/>
    </source>
</evidence>
<keyword evidence="3" id="KW-0560">Oxidoreductase</keyword>
<evidence type="ECO:0000256" key="2">
    <source>
        <dbReference type="ARBA" id="ARBA00022857"/>
    </source>
</evidence>
<organism evidence="5">
    <name type="scientific">Oppiella nova</name>
    <dbReference type="NCBI Taxonomy" id="334625"/>
    <lineage>
        <taxon>Eukaryota</taxon>
        <taxon>Metazoa</taxon>
        <taxon>Ecdysozoa</taxon>
        <taxon>Arthropoda</taxon>
        <taxon>Chelicerata</taxon>
        <taxon>Arachnida</taxon>
        <taxon>Acari</taxon>
        <taxon>Acariformes</taxon>
        <taxon>Sarcoptiformes</taxon>
        <taxon>Oribatida</taxon>
        <taxon>Brachypylina</taxon>
        <taxon>Oppioidea</taxon>
        <taxon>Oppiidae</taxon>
        <taxon>Oppiella</taxon>
    </lineage>
</organism>
<accession>A0A7R9MBM8</accession>
<dbReference type="PANTHER" id="PTHR43827:SF3">
    <property type="entry name" value="NADP-DEPENDENT OXIDOREDUCTASE DOMAIN-CONTAINING PROTEIN"/>
    <property type="match status" value="1"/>
</dbReference>
<dbReference type="InterPro" id="IPR020471">
    <property type="entry name" value="AKR"/>
</dbReference>
<name>A0A7R9MBM8_9ACAR</name>
<dbReference type="GO" id="GO:0016616">
    <property type="term" value="F:oxidoreductase activity, acting on the CH-OH group of donors, NAD or NADP as acceptor"/>
    <property type="evidence" value="ECO:0007669"/>
    <property type="project" value="UniProtKB-ARBA"/>
</dbReference>
<dbReference type="OrthoDB" id="6422552at2759"/>
<keyword evidence="2" id="KW-0521">NADP</keyword>
<gene>
    <name evidence="5" type="ORF">ONB1V03_LOCUS13855</name>
</gene>
<evidence type="ECO:0000313" key="6">
    <source>
        <dbReference type="Proteomes" id="UP000728032"/>
    </source>
</evidence>
<feature type="non-terminal residue" evidence="5">
    <location>
        <position position="1"/>
    </location>
</feature>
<dbReference type="InterPro" id="IPR036812">
    <property type="entry name" value="NAD(P)_OxRdtase_dom_sf"/>
</dbReference>
<sequence>YINQNQILSYLNKHNITLTAYSPIGGTRYPDLLKDKKLIEIGTKHNVTSAQVALRFEIQRDVIVIPNSQNPKYIKENADLFNFKLTDEEIKEIEALNKD</sequence>
<evidence type="ECO:0000259" key="4">
    <source>
        <dbReference type="Pfam" id="PF00248"/>
    </source>
</evidence>
<evidence type="ECO:0000256" key="3">
    <source>
        <dbReference type="ARBA" id="ARBA00023002"/>
    </source>
</evidence>
<dbReference type="Gene3D" id="3.20.20.100">
    <property type="entry name" value="NADP-dependent oxidoreductase domain"/>
    <property type="match status" value="1"/>
</dbReference>
<protein>
    <recommendedName>
        <fullName evidence="4">NADP-dependent oxidoreductase domain-containing protein</fullName>
    </recommendedName>
</protein>
<comment type="similarity">
    <text evidence="1">Belongs to the aldo/keto reductase family.</text>
</comment>
<feature type="domain" description="NADP-dependent oxidoreductase" evidence="4">
    <location>
        <begin position="3"/>
        <end position="97"/>
    </location>
</feature>